<organism evidence="21 22">
    <name type="scientific">Rhodotorula paludigena</name>
    <dbReference type="NCBI Taxonomy" id="86838"/>
    <lineage>
        <taxon>Eukaryota</taxon>
        <taxon>Fungi</taxon>
        <taxon>Dikarya</taxon>
        <taxon>Basidiomycota</taxon>
        <taxon>Pucciniomycotina</taxon>
        <taxon>Microbotryomycetes</taxon>
        <taxon>Sporidiobolales</taxon>
        <taxon>Sporidiobolaceae</taxon>
        <taxon>Rhodotorula</taxon>
    </lineage>
</organism>
<evidence type="ECO:0000256" key="4">
    <source>
        <dbReference type="ARBA" id="ARBA00044881"/>
    </source>
</evidence>
<comment type="catalytic activity">
    <reaction evidence="8">
        <text>L-aspartyl-L-lysine(out) = L-aspartyl-L-lysine(in)</text>
        <dbReference type="Rhea" id="RHEA:79411"/>
        <dbReference type="ChEBI" id="CHEBI:229953"/>
    </reaction>
</comment>
<comment type="catalytic activity">
    <reaction evidence="11">
        <text>L-arginyl-glycine(out) = L-arginyl-glycine(in)</text>
        <dbReference type="Rhea" id="RHEA:79391"/>
        <dbReference type="ChEBI" id="CHEBI:229955"/>
    </reaction>
</comment>
<evidence type="ECO:0000256" key="15">
    <source>
        <dbReference type="ARBA" id="ARBA00044985"/>
    </source>
</evidence>
<dbReference type="Proteomes" id="UP001342314">
    <property type="component" value="Unassembled WGS sequence"/>
</dbReference>
<dbReference type="SUPFAM" id="SSF103473">
    <property type="entry name" value="MFS general substrate transporter"/>
    <property type="match status" value="1"/>
</dbReference>
<dbReference type="InterPro" id="IPR036259">
    <property type="entry name" value="MFS_trans_sf"/>
</dbReference>
<reference evidence="21 22" key="1">
    <citation type="submission" date="2021-12" db="EMBL/GenBank/DDBJ databases">
        <title>High titer production of polyol ester of fatty acids by Rhodotorula paludigena BS15 towards product separation-free biomass refinery.</title>
        <authorList>
            <person name="Mano J."/>
            <person name="Ono H."/>
            <person name="Tanaka T."/>
            <person name="Naito K."/>
            <person name="Sushida H."/>
            <person name="Ike M."/>
            <person name="Tokuyasu K."/>
            <person name="Kitaoka M."/>
        </authorList>
    </citation>
    <scope>NUCLEOTIDE SEQUENCE [LARGE SCALE GENOMIC DNA]</scope>
    <source>
        <strain evidence="21 22">BS15</strain>
    </source>
</reference>
<comment type="subcellular location">
    <subcellularLocation>
        <location evidence="1">Membrane</location>
        <topology evidence="1">Multi-pass membrane protein</topology>
    </subcellularLocation>
</comment>
<feature type="transmembrane region" description="Helical" evidence="20">
    <location>
        <begin position="218"/>
        <end position="240"/>
    </location>
</feature>
<keyword evidence="22" id="KW-1185">Reference proteome</keyword>
<feature type="transmembrane region" description="Helical" evidence="20">
    <location>
        <begin position="359"/>
        <end position="379"/>
    </location>
</feature>
<dbReference type="Gene3D" id="1.20.1250.20">
    <property type="entry name" value="MFS general substrate transporter like domains"/>
    <property type="match status" value="2"/>
</dbReference>
<comment type="catalytic activity">
    <reaction evidence="14">
        <text>L-lysyl-glycine(out) = L-lysyl-glycine(in)</text>
        <dbReference type="Rhea" id="RHEA:79407"/>
        <dbReference type="ChEBI" id="CHEBI:191202"/>
    </reaction>
</comment>
<evidence type="ECO:0000313" key="22">
    <source>
        <dbReference type="Proteomes" id="UP001342314"/>
    </source>
</evidence>
<keyword evidence="20" id="KW-0472">Membrane</keyword>
<feature type="transmembrane region" description="Helical" evidence="20">
    <location>
        <begin position="126"/>
        <end position="143"/>
    </location>
</feature>
<gene>
    <name evidence="21" type="ORF">Rhopal_003575-T1</name>
</gene>
<dbReference type="AlphaFoldDB" id="A0AAV5GPH0"/>
<comment type="catalytic activity">
    <reaction evidence="7">
        <text>L-alpha-aminoacyl-L-lysine(out) = L-alpha-aminoacyl-L-lysine(in)</text>
        <dbReference type="Rhea" id="RHEA:79383"/>
        <dbReference type="ChEBI" id="CHEBI:229966"/>
    </reaction>
</comment>
<accession>A0AAV5GPH0</accession>
<evidence type="ECO:0000313" key="21">
    <source>
        <dbReference type="EMBL" id="GJN90563.1"/>
    </source>
</evidence>
<evidence type="ECO:0000256" key="9">
    <source>
        <dbReference type="ARBA" id="ARBA00044899"/>
    </source>
</evidence>
<name>A0AAV5GPH0_9BASI</name>
<feature type="transmembrane region" description="Helical" evidence="20">
    <location>
        <begin position="149"/>
        <end position="166"/>
    </location>
</feature>
<comment type="catalytic activity">
    <reaction evidence="3">
        <text>L-histidyl-glycine(out) = L-histidyl-glycine(in)</text>
        <dbReference type="Rhea" id="RHEA:79395"/>
        <dbReference type="ChEBI" id="CHEBI:229957"/>
    </reaction>
</comment>
<comment type="catalytic activity">
    <reaction evidence="9">
        <text>L-arginyl-L-alpha-amino acid(out) = L-arginyl-L-alpha-amino acid(in)</text>
        <dbReference type="Rhea" id="RHEA:79371"/>
        <dbReference type="ChEBI" id="CHEBI:84315"/>
    </reaction>
</comment>
<feature type="transmembrane region" description="Helical" evidence="20">
    <location>
        <begin position="514"/>
        <end position="537"/>
    </location>
</feature>
<comment type="subunit">
    <text evidence="18">Homodimer. Interacts with lysosomal protein GLMP (via lumenal domain); the interaction starts while both proteins are still in the endoplasmic reticulum and is required for stabilization of MFSD1 in lysosomes but has no direct effect on its targeting to lysosomes or transporter activity.</text>
</comment>
<evidence type="ECO:0000256" key="10">
    <source>
        <dbReference type="ARBA" id="ARBA00044900"/>
    </source>
</evidence>
<feature type="region of interest" description="Disordered" evidence="19">
    <location>
        <begin position="1"/>
        <end position="38"/>
    </location>
</feature>
<evidence type="ECO:0000256" key="7">
    <source>
        <dbReference type="ARBA" id="ARBA00044893"/>
    </source>
</evidence>
<evidence type="ECO:0000256" key="5">
    <source>
        <dbReference type="ARBA" id="ARBA00044884"/>
    </source>
</evidence>
<dbReference type="Pfam" id="PF07690">
    <property type="entry name" value="MFS_1"/>
    <property type="match status" value="2"/>
</dbReference>
<evidence type="ECO:0000256" key="6">
    <source>
        <dbReference type="ARBA" id="ARBA00044891"/>
    </source>
</evidence>
<proteinExistence type="predicted"/>
<evidence type="ECO:0000256" key="13">
    <source>
        <dbReference type="ARBA" id="ARBA00044919"/>
    </source>
</evidence>
<dbReference type="PANTHER" id="PTHR23512">
    <property type="entry name" value="MAJOR FACILITATOR SUPERFAMILY DOMAIN-CONTAINING PROTEIN 1"/>
    <property type="match status" value="1"/>
</dbReference>
<evidence type="ECO:0000256" key="16">
    <source>
        <dbReference type="ARBA" id="ARBA00045018"/>
    </source>
</evidence>
<evidence type="ECO:0000256" key="19">
    <source>
        <dbReference type="SAM" id="MobiDB-lite"/>
    </source>
</evidence>
<dbReference type="InterPro" id="IPR052187">
    <property type="entry name" value="MFSD1"/>
</dbReference>
<evidence type="ECO:0000256" key="12">
    <source>
        <dbReference type="ARBA" id="ARBA00044912"/>
    </source>
</evidence>
<comment type="catalytic activity">
    <reaction evidence="4">
        <text>L-alpha-aminoacyl-L-arginine(out) = L-alpha-aminoacyl-L-arginine(in)</text>
        <dbReference type="Rhea" id="RHEA:79367"/>
        <dbReference type="ChEBI" id="CHEBI:229968"/>
    </reaction>
</comment>
<dbReference type="PANTHER" id="PTHR23512:SF12">
    <property type="entry name" value="TRANSPORTER, PUTATIVE (AFU_ORTHOLOGUE AFUA_4G00260)-RELATED"/>
    <property type="match status" value="1"/>
</dbReference>
<evidence type="ECO:0000256" key="8">
    <source>
        <dbReference type="ARBA" id="ARBA00044898"/>
    </source>
</evidence>
<evidence type="ECO:0000256" key="20">
    <source>
        <dbReference type="SAM" id="Phobius"/>
    </source>
</evidence>
<feature type="transmembrane region" description="Helical" evidence="20">
    <location>
        <begin position="173"/>
        <end position="198"/>
    </location>
</feature>
<evidence type="ECO:0000256" key="14">
    <source>
        <dbReference type="ARBA" id="ARBA00044924"/>
    </source>
</evidence>
<protein>
    <recommendedName>
        <fullName evidence="15">Lysosomal dipeptide transporter MFSD1</fullName>
    </recommendedName>
    <alternativeName>
        <fullName evidence="16">Major facilitator superfamily domain-containing protein 1</fullName>
    </alternativeName>
</protein>
<comment type="catalytic activity">
    <reaction evidence="12">
        <text>L-histidyl-L-alpha-amino acid(out) = L-histidyl-L-alpha-amino acid(in)</text>
        <dbReference type="Rhea" id="RHEA:79379"/>
        <dbReference type="ChEBI" id="CHEBI:229964"/>
    </reaction>
</comment>
<comment type="function">
    <text evidence="17">Lysosomal dipeptide uniporter that selectively exports lysine, arginine or histidine-containing dipeptides with a net positive charge from the lysosome lumen into the cytosol. Could play a role in a specific type of protein O-glycosylation indirectly regulating macrophages migration and tissue invasion. Also essential for liver homeostasis.</text>
</comment>
<evidence type="ECO:0000256" key="3">
    <source>
        <dbReference type="ARBA" id="ARBA00044878"/>
    </source>
</evidence>
<evidence type="ECO:0000256" key="18">
    <source>
        <dbReference type="ARBA" id="ARBA00046376"/>
    </source>
</evidence>
<comment type="catalytic activity">
    <reaction evidence="2">
        <text>L-lysyl-L-alanine(out) = L-lysyl-L-alanine(in)</text>
        <dbReference type="Rhea" id="RHEA:79399"/>
        <dbReference type="ChEBI" id="CHEBI:229954"/>
    </reaction>
</comment>
<feature type="transmembrane region" description="Helical" evidence="20">
    <location>
        <begin position="385"/>
        <end position="407"/>
    </location>
</feature>
<sequence length="539" mass="58003">MAPDTVRSPSKAGADSELDEKRSLDSSKGELDSLPQGVEADGSYNPAVVGHPWRVKGPAIFCVLLLTFGKNFTSSSISPLKSTLKKELGIDNAQYANIDTADSLINTIFPILSGCMIDYIGPSVGALYSCSIILIGALLTAGAASAGNYGLMLFAQIIFGFGSSTLETSQSKLYAFYTLGSSMQGAIFGLDIAMGRVFNLCGKLSSVPIMERANSYAMTFWVAAIFAGVSFALATSFFFYERTFHPSARVPTGRQAARDARARGEDVVGAGSHWKANRLAFLRSIWAIPAAFFLLDISQLFQSGAVGSYTSNLADTIRVTRGATLYTAGYTSALSQVMPIVLTPLLGVFFDRFGMRMHWVTWTASLWCVVFALLAYTTVHPLVPALLGSLALATNVLPWIASIPLLVPDQAHLGTAFGIYKAASPLNNCGSVIVNTASGAIQDRAKADKNQYNNVFAFLLVIKGLDVIYGLCYWRLDKRYLGGVLQASDARLREMEATQSPEERTAGVRRPIKAVTIVALATVASMVVTAWVLYLYYSV</sequence>
<comment type="catalytic activity">
    <reaction evidence="6">
        <text>L-lysyl-L-alpha-amino acid(out) = L-lysyl-L-alpha-amino acid(in)</text>
        <dbReference type="Rhea" id="RHEA:79387"/>
        <dbReference type="ChEBI" id="CHEBI:229965"/>
    </reaction>
</comment>
<keyword evidence="20" id="KW-0812">Transmembrane</keyword>
<dbReference type="GO" id="GO:0016020">
    <property type="term" value="C:membrane"/>
    <property type="evidence" value="ECO:0007669"/>
    <property type="project" value="UniProtKB-SubCell"/>
</dbReference>
<dbReference type="EMBL" id="BQKY01000007">
    <property type="protein sequence ID" value="GJN90563.1"/>
    <property type="molecule type" value="Genomic_DNA"/>
</dbReference>
<evidence type="ECO:0000256" key="17">
    <source>
        <dbReference type="ARBA" id="ARBA00045709"/>
    </source>
</evidence>
<evidence type="ECO:0000256" key="2">
    <source>
        <dbReference type="ARBA" id="ARBA00044876"/>
    </source>
</evidence>
<evidence type="ECO:0000256" key="1">
    <source>
        <dbReference type="ARBA" id="ARBA00004141"/>
    </source>
</evidence>
<dbReference type="GO" id="GO:0022857">
    <property type="term" value="F:transmembrane transporter activity"/>
    <property type="evidence" value="ECO:0007669"/>
    <property type="project" value="InterPro"/>
</dbReference>
<comment type="catalytic activity">
    <reaction evidence="13">
        <text>L-alanyl-L-lysine(out) = L-alanyl-L-lysine(in)</text>
        <dbReference type="Rhea" id="RHEA:79415"/>
        <dbReference type="ChEBI" id="CHEBI:192470"/>
    </reaction>
</comment>
<evidence type="ECO:0000256" key="11">
    <source>
        <dbReference type="ARBA" id="ARBA00044903"/>
    </source>
</evidence>
<feature type="transmembrane region" description="Helical" evidence="20">
    <location>
        <begin position="325"/>
        <end position="347"/>
    </location>
</feature>
<feature type="transmembrane region" description="Helical" evidence="20">
    <location>
        <begin position="285"/>
        <end position="305"/>
    </location>
</feature>
<comment type="caution">
    <text evidence="21">The sequence shown here is derived from an EMBL/GenBank/DDBJ whole genome shotgun (WGS) entry which is preliminary data.</text>
</comment>
<keyword evidence="20" id="KW-1133">Transmembrane helix</keyword>
<comment type="catalytic activity">
    <reaction evidence="5">
        <text>L-alpha-aminoacyl-L-histidine(out) = L-alpha-aminoacyl-L-histidine(in)</text>
        <dbReference type="Rhea" id="RHEA:79375"/>
        <dbReference type="ChEBI" id="CHEBI:229967"/>
    </reaction>
</comment>
<comment type="catalytic activity">
    <reaction evidence="10">
        <text>L-lysyl-L-lysine(out) = L-lysyl-L-lysine(in)</text>
        <dbReference type="Rhea" id="RHEA:79403"/>
        <dbReference type="ChEBI" id="CHEBI:229956"/>
    </reaction>
</comment>
<feature type="compositionally biased region" description="Basic and acidic residues" evidence="19">
    <location>
        <begin position="19"/>
        <end position="31"/>
    </location>
</feature>
<dbReference type="InterPro" id="IPR011701">
    <property type="entry name" value="MFS"/>
</dbReference>